<proteinExistence type="inferred from homology"/>
<evidence type="ECO:0000256" key="4">
    <source>
        <dbReference type="ARBA" id="ARBA00023163"/>
    </source>
</evidence>
<reference evidence="6" key="1">
    <citation type="journal article" date="2020" name="mSystems">
        <title>Genome- and Community-Level Interaction Insights into Carbon Utilization and Element Cycling Functions of Hydrothermarchaeota in Hydrothermal Sediment.</title>
        <authorList>
            <person name="Zhou Z."/>
            <person name="Liu Y."/>
            <person name="Xu W."/>
            <person name="Pan J."/>
            <person name="Luo Z.H."/>
            <person name="Li M."/>
        </authorList>
    </citation>
    <scope>NUCLEOTIDE SEQUENCE [LARGE SCALE GENOMIC DNA]</scope>
    <source>
        <strain evidence="6">SpSt-418</strain>
    </source>
</reference>
<dbReference type="CDD" id="cd08414">
    <property type="entry name" value="PBP2_LTTR_aromatics_like"/>
    <property type="match status" value="1"/>
</dbReference>
<organism evidence="6">
    <name type="scientific">Oscillatoriales cyanobacterium SpSt-418</name>
    <dbReference type="NCBI Taxonomy" id="2282169"/>
    <lineage>
        <taxon>Bacteria</taxon>
        <taxon>Bacillati</taxon>
        <taxon>Cyanobacteriota</taxon>
        <taxon>Cyanophyceae</taxon>
        <taxon>Oscillatoriophycideae</taxon>
        <taxon>Oscillatoriales</taxon>
    </lineage>
</organism>
<comment type="caution">
    <text evidence="6">The sequence shown here is derived from an EMBL/GenBank/DDBJ whole genome shotgun (WGS) entry which is preliminary data.</text>
</comment>
<dbReference type="PROSITE" id="PS50931">
    <property type="entry name" value="HTH_LYSR"/>
    <property type="match status" value="1"/>
</dbReference>
<dbReference type="InterPro" id="IPR036388">
    <property type="entry name" value="WH-like_DNA-bd_sf"/>
</dbReference>
<dbReference type="GO" id="GO:0032993">
    <property type="term" value="C:protein-DNA complex"/>
    <property type="evidence" value="ECO:0007669"/>
    <property type="project" value="TreeGrafter"/>
</dbReference>
<evidence type="ECO:0000259" key="5">
    <source>
        <dbReference type="PROSITE" id="PS50931"/>
    </source>
</evidence>
<dbReference type="Pfam" id="PF00126">
    <property type="entry name" value="HTH_1"/>
    <property type="match status" value="1"/>
</dbReference>
<dbReference type="SUPFAM" id="SSF53850">
    <property type="entry name" value="Periplasmic binding protein-like II"/>
    <property type="match status" value="1"/>
</dbReference>
<name>A0A7C3KE24_9CYAN</name>
<dbReference type="PRINTS" id="PR00039">
    <property type="entry name" value="HTHLYSR"/>
</dbReference>
<dbReference type="Gene3D" id="1.10.10.10">
    <property type="entry name" value="Winged helix-like DNA-binding domain superfamily/Winged helix DNA-binding domain"/>
    <property type="match status" value="1"/>
</dbReference>
<sequence>MELRHLHYFIAVAEELNFSRAAERLHMAQPPLSQQIRQLEDELGFQLFHRTKRRVELTAAGQAFWLEAQQLLRSLDQAVETGRQVSRGEVGQLAIGFVSSTAYNILPPVLKAFRRQVLGVTLELRELTTREQLQALLEGKLDIGFARPPVEESELATQVIFREPLMIALPESHRLRKRAKVSVRSLSQEPFILFPRAVAPGLYDPIISLCLKAGFSPQVVQEAIQMQTIVSLVAAEMGVAIVPLSLKNLQRQGVVYKPLQESTPIVEVVMIWRKNPTPAVQRFLEVVNSICTDSEMFAQV</sequence>
<dbReference type="InterPro" id="IPR005119">
    <property type="entry name" value="LysR_subst-bd"/>
</dbReference>
<dbReference type="GO" id="GO:0003700">
    <property type="term" value="F:DNA-binding transcription factor activity"/>
    <property type="evidence" value="ECO:0007669"/>
    <property type="project" value="InterPro"/>
</dbReference>
<dbReference type="GO" id="GO:0003677">
    <property type="term" value="F:DNA binding"/>
    <property type="evidence" value="ECO:0007669"/>
    <property type="project" value="UniProtKB-KW"/>
</dbReference>
<keyword evidence="3" id="KW-0238">DNA-binding</keyword>
<feature type="domain" description="HTH lysR-type" evidence="5">
    <location>
        <begin position="1"/>
        <end position="58"/>
    </location>
</feature>
<dbReference type="SUPFAM" id="SSF46785">
    <property type="entry name" value="Winged helix' DNA-binding domain"/>
    <property type="match status" value="1"/>
</dbReference>
<evidence type="ECO:0000256" key="3">
    <source>
        <dbReference type="ARBA" id="ARBA00023125"/>
    </source>
</evidence>
<dbReference type="PANTHER" id="PTHR30346:SF0">
    <property type="entry name" value="HCA OPERON TRANSCRIPTIONAL ACTIVATOR HCAR"/>
    <property type="match status" value="1"/>
</dbReference>
<dbReference type="FunFam" id="1.10.10.10:FF:000001">
    <property type="entry name" value="LysR family transcriptional regulator"/>
    <property type="match status" value="1"/>
</dbReference>
<keyword evidence="2" id="KW-0805">Transcription regulation</keyword>
<dbReference type="Pfam" id="PF03466">
    <property type="entry name" value="LysR_substrate"/>
    <property type="match status" value="1"/>
</dbReference>
<dbReference type="Gene3D" id="3.40.190.10">
    <property type="entry name" value="Periplasmic binding protein-like II"/>
    <property type="match status" value="2"/>
</dbReference>
<dbReference type="AlphaFoldDB" id="A0A7C3KE24"/>
<evidence type="ECO:0000256" key="1">
    <source>
        <dbReference type="ARBA" id="ARBA00009437"/>
    </source>
</evidence>
<accession>A0A7C3KE24</accession>
<dbReference type="EMBL" id="DSRU01000110">
    <property type="protein sequence ID" value="HFM97751.1"/>
    <property type="molecule type" value="Genomic_DNA"/>
</dbReference>
<protein>
    <submittedName>
        <fullName evidence="6">LysR family transcriptional regulator</fullName>
    </submittedName>
</protein>
<dbReference type="InterPro" id="IPR036390">
    <property type="entry name" value="WH_DNA-bd_sf"/>
</dbReference>
<dbReference type="PANTHER" id="PTHR30346">
    <property type="entry name" value="TRANSCRIPTIONAL DUAL REGULATOR HCAR-RELATED"/>
    <property type="match status" value="1"/>
</dbReference>
<gene>
    <name evidence="6" type="ORF">ENR64_08270</name>
</gene>
<keyword evidence="4" id="KW-0804">Transcription</keyword>
<dbReference type="InterPro" id="IPR000847">
    <property type="entry name" value="LysR_HTH_N"/>
</dbReference>
<comment type="similarity">
    <text evidence="1">Belongs to the LysR transcriptional regulatory family.</text>
</comment>
<evidence type="ECO:0000256" key="2">
    <source>
        <dbReference type="ARBA" id="ARBA00023015"/>
    </source>
</evidence>
<evidence type="ECO:0000313" key="6">
    <source>
        <dbReference type="EMBL" id="HFM97751.1"/>
    </source>
</evidence>